<dbReference type="EMBL" id="GBRH01209192">
    <property type="protein sequence ID" value="JAD88703.1"/>
    <property type="molecule type" value="Transcribed_RNA"/>
</dbReference>
<reference evidence="1" key="2">
    <citation type="journal article" date="2015" name="Data Brief">
        <title>Shoot transcriptome of the giant reed, Arundo donax.</title>
        <authorList>
            <person name="Barrero R.A."/>
            <person name="Guerrero F.D."/>
            <person name="Moolhuijzen P."/>
            <person name="Goolsby J.A."/>
            <person name="Tidwell J."/>
            <person name="Bellgard S.E."/>
            <person name="Bellgard M.I."/>
        </authorList>
    </citation>
    <scope>NUCLEOTIDE SEQUENCE</scope>
    <source>
        <tissue evidence="1">Shoot tissue taken approximately 20 cm above the soil surface</tissue>
    </source>
</reference>
<evidence type="ECO:0000313" key="1">
    <source>
        <dbReference type="EMBL" id="JAD88703.1"/>
    </source>
</evidence>
<reference evidence="1" key="1">
    <citation type="submission" date="2014-09" db="EMBL/GenBank/DDBJ databases">
        <authorList>
            <person name="Magalhaes I.L.F."/>
            <person name="Oliveira U."/>
            <person name="Santos F.R."/>
            <person name="Vidigal T.H.D.A."/>
            <person name="Brescovit A.D."/>
            <person name="Santos A.J."/>
        </authorList>
    </citation>
    <scope>NUCLEOTIDE SEQUENCE</scope>
    <source>
        <tissue evidence="1">Shoot tissue taken approximately 20 cm above the soil surface</tissue>
    </source>
</reference>
<organism evidence="1">
    <name type="scientific">Arundo donax</name>
    <name type="common">Giant reed</name>
    <name type="synonym">Donax arundinaceus</name>
    <dbReference type="NCBI Taxonomy" id="35708"/>
    <lineage>
        <taxon>Eukaryota</taxon>
        <taxon>Viridiplantae</taxon>
        <taxon>Streptophyta</taxon>
        <taxon>Embryophyta</taxon>
        <taxon>Tracheophyta</taxon>
        <taxon>Spermatophyta</taxon>
        <taxon>Magnoliopsida</taxon>
        <taxon>Liliopsida</taxon>
        <taxon>Poales</taxon>
        <taxon>Poaceae</taxon>
        <taxon>PACMAD clade</taxon>
        <taxon>Arundinoideae</taxon>
        <taxon>Arundineae</taxon>
        <taxon>Arundo</taxon>
    </lineage>
</organism>
<accession>A0A0A9DPU9</accession>
<sequence length="64" mass="6714">MLLSLSSSLLETIPISSSLFAGSDGSQMRGSASKLGNTNGYRYSFPLSKSGSDFMSGSVFNILL</sequence>
<proteinExistence type="predicted"/>
<dbReference type="AlphaFoldDB" id="A0A0A9DPU9"/>
<protein>
    <submittedName>
        <fullName evidence="1">Uncharacterized protein</fullName>
    </submittedName>
</protein>
<name>A0A0A9DPU9_ARUDO</name>